<organism evidence="1 2">
    <name type="scientific">Parvularcula maris</name>
    <dbReference type="NCBI Taxonomy" id="2965077"/>
    <lineage>
        <taxon>Bacteria</taxon>
        <taxon>Pseudomonadati</taxon>
        <taxon>Pseudomonadota</taxon>
        <taxon>Alphaproteobacteria</taxon>
        <taxon>Parvularculales</taxon>
        <taxon>Parvularculaceae</taxon>
        <taxon>Parvularcula</taxon>
    </lineage>
</organism>
<name>A0A9X2L861_9PROT</name>
<protein>
    <submittedName>
        <fullName evidence="1">Uncharacterized protein</fullName>
    </submittedName>
</protein>
<dbReference type="SUPFAM" id="SSF48695">
    <property type="entry name" value="Multiheme cytochromes"/>
    <property type="match status" value="1"/>
</dbReference>
<dbReference type="AlphaFoldDB" id="A0A9X2L861"/>
<gene>
    <name evidence="1" type="ORF">NOG11_05650</name>
</gene>
<accession>A0A9X2L861</accession>
<dbReference type="EMBL" id="JANIBC010000002">
    <property type="protein sequence ID" value="MCQ8184870.1"/>
    <property type="molecule type" value="Genomic_DNA"/>
</dbReference>
<proteinExistence type="predicted"/>
<dbReference type="InterPro" id="IPR036280">
    <property type="entry name" value="Multihaem_cyt_sf"/>
</dbReference>
<reference evidence="1" key="1">
    <citation type="submission" date="2022-07" db="EMBL/GenBank/DDBJ databases">
        <title>Parvularcula maris sp. nov., an algicidal bacterium isolated from seawater.</title>
        <authorList>
            <person name="Li F."/>
        </authorList>
    </citation>
    <scope>NUCLEOTIDE SEQUENCE</scope>
    <source>
        <strain evidence="1">BGMRC 0090</strain>
    </source>
</reference>
<dbReference type="RefSeq" id="WP_256618721.1">
    <property type="nucleotide sequence ID" value="NZ_JANIBC010000002.1"/>
</dbReference>
<dbReference type="Proteomes" id="UP001142610">
    <property type="component" value="Unassembled WGS sequence"/>
</dbReference>
<evidence type="ECO:0000313" key="2">
    <source>
        <dbReference type="Proteomes" id="UP001142610"/>
    </source>
</evidence>
<evidence type="ECO:0000313" key="1">
    <source>
        <dbReference type="EMBL" id="MCQ8184870.1"/>
    </source>
</evidence>
<comment type="caution">
    <text evidence="1">The sequence shown here is derived from an EMBL/GenBank/DDBJ whole genome shotgun (WGS) entry which is preliminary data.</text>
</comment>
<sequence>MIARKQEGLNGMGGYGSGAARSRCATKTSELLSIDLADLRRWGVLDHLKSEGGGFRAGTLTWSRGGHTHSTISYQVDEDAFTLIYRTRRPGEEWQDKRQRIGWAFTGQKMGGQRRWFSCPSCHARARVLYGSPFACRSCHQATYESQYERFRVPGLASAMRVREKLGSDDGILDFFPPKPKGMHQKTYDRLRQADWQVAERLEDVPRGHGPG</sequence>
<keyword evidence="2" id="KW-1185">Reference proteome</keyword>